<dbReference type="Gene3D" id="1.10.10.10">
    <property type="entry name" value="Winged helix-like DNA-binding domain superfamily/Winged helix DNA-binding domain"/>
    <property type="match status" value="2"/>
</dbReference>
<dbReference type="InterPro" id="IPR007630">
    <property type="entry name" value="RNA_pol_sigma70_r4"/>
</dbReference>
<evidence type="ECO:0000256" key="4">
    <source>
        <dbReference type="ARBA" id="ARBA00023163"/>
    </source>
</evidence>
<proteinExistence type="predicted"/>
<dbReference type="InterPro" id="IPR000943">
    <property type="entry name" value="RNA_pol_sigma70"/>
</dbReference>
<dbReference type="InterPro" id="IPR014322">
    <property type="entry name" value="RNA_pol_sigma-B/F/G"/>
</dbReference>
<dbReference type="CDD" id="cd06171">
    <property type="entry name" value="Sigma70_r4"/>
    <property type="match status" value="1"/>
</dbReference>
<dbReference type="Pfam" id="PF04545">
    <property type="entry name" value="Sigma70_r4"/>
    <property type="match status" value="1"/>
</dbReference>
<evidence type="ECO:0000256" key="1">
    <source>
        <dbReference type="ARBA" id="ARBA00023015"/>
    </source>
</evidence>
<dbReference type="RefSeq" id="WP_425567486.1">
    <property type="nucleotide sequence ID" value="NZ_BAABDD010000007.1"/>
</dbReference>
<dbReference type="InterPro" id="IPR013324">
    <property type="entry name" value="RNA_pol_sigma_r3/r4-like"/>
</dbReference>
<evidence type="ECO:0008006" key="11">
    <source>
        <dbReference type="Google" id="ProtNLM"/>
    </source>
</evidence>
<reference evidence="10" key="1">
    <citation type="journal article" date="2019" name="Int. J. Syst. Evol. Microbiol.">
        <title>The Global Catalogue of Microorganisms (GCM) 10K type strain sequencing project: providing services to taxonomists for standard genome sequencing and annotation.</title>
        <authorList>
            <consortium name="The Broad Institute Genomics Platform"/>
            <consortium name="The Broad Institute Genome Sequencing Center for Infectious Disease"/>
            <person name="Wu L."/>
            <person name="Ma J."/>
        </authorList>
    </citation>
    <scope>NUCLEOTIDE SEQUENCE [LARGE SCALE GENOMIC DNA]</scope>
    <source>
        <strain evidence="10">JCM 17137</strain>
    </source>
</reference>
<keyword evidence="2" id="KW-0731">Sigma factor</keyword>
<dbReference type="EMBL" id="BAABDD010000007">
    <property type="protein sequence ID" value="GAA3740788.1"/>
    <property type="molecule type" value="Genomic_DNA"/>
</dbReference>
<feature type="domain" description="RNA polymerase sigma-70 region 3" evidence="6">
    <location>
        <begin position="141"/>
        <end position="209"/>
    </location>
</feature>
<dbReference type="Pfam" id="PF04539">
    <property type="entry name" value="Sigma70_r3"/>
    <property type="match status" value="1"/>
</dbReference>
<evidence type="ECO:0000256" key="5">
    <source>
        <dbReference type="SAM" id="MobiDB-lite"/>
    </source>
</evidence>
<accession>A0ABP7FIL3</accession>
<evidence type="ECO:0000256" key="2">
    <source>
        <dbReference type="ARBA" id="ARBA00023082"/>
    </source>
</evidence>
<dbReference type="PANTHER" id="PTHR30385:SF4">
    <property type="entry name" value="RNA POLYMERASE SIGMA-E FACTOR"/>
    <property type="match status" value="1"/>
</dbReference>
<feature type="compositionally biased region" description="Basic residues" evidence="5">
    <location>
        <begin position="1"/>
        <end position="10"/>
    </location>
</feature>
<dbReference type="Gene3D" id="1.20.120.1810">
    <property type="match status" value="1"/>
</dbReference>
<dbReference type="InterPro" id="IPR007624">
    <property type="entry name" value="RNA_pol_sigma70_r3"/>
</dbReference>
<dbReference type="NCBIfam" id="TIGR02980">
    <property type="entry name" value="SigBFG"/>
    <property type="match status" value="1"/>
</dbReference>
<evidence type="ECO:0000313" key="9">
    <source>
        <dbReference type="EMBL" id="GAA3740788.1"/>
    </source>
</evidence>
<name>A0ABP7FIL3_9ACTN</name>
<evidence type="ECO:0000259" key="6">
    <source>
        <dbReference type="Pfam" id="PF04539"/>
    </source>
</evidence>
<organism evidence="9 10">
    <name type="scientific">Salinactinospora qingdaonensis</name>
    <dbReference type="NCBI Taxonomy" id="702744"/>
    <lineage>
        <taxon>Bacteria</taxon>
        <taxon>Bacillati</taxon>
        <taxon>Actinomycetota</taxon>
        <taxon>Actinomycetes</taxon>
        <taxon>Streptosporangiales</taxon>
        <taxon>Nocardiopsidaceae</taxon>
        <taxon>Salinactinospora</taxon>
    </lineage>
</organism>
<evidence type="ECO:0000256" key="3">
    <source>
        <dbReference type="ARBA" id="ARBA00023125"/>
    </source>
</evidence>
<feature type="domain" description="RNA polymerase sigma-70 region 2" evidence="7">
    <location>
        <begin position="62"/>
        <end position="131"/>
    </location>
</feature>
<evidence type="ECO:0000259" key="8">
    <source>
        <dbReference type="Pfam" id="PF04545"/>
    </source>
</evidence>
<dbReference type="InterPro" id="IPR036388">
    <property type="entry name" value="WH-like_DNA-bd_sf"/>
</dbReference>
<keyword evidence="4" id="KW-0804">Transcription</keyword>
<dbReference type="Pfam" id="PF04542">
    <property type="entry name" value="Sigma70_r2"/>
    <property type="match status" value="1"/>
</dbReference>
<dbReference type="SUPFAM" id="SSF88946">
    <property type="entry name" value="Sigma2 domain of RNA polymerase sigma factors"/>
    <property type="match status" value="1"/>
</dbReference>
<dbReference type="InterPro" id="IPR013325">
    <property type="entry name" value="RNA_pol_sigma_r2"/>
</dbReference>
<dbReference type="PANTHER" id="PTHR30385">
    <property type="entry name" value="SIGMA FACTOR F FLAGELLAR"/>
    <property type="match status" value="1"/>
</dbReference>
<keyword evidence="1" id="KW-0805">Transcription regulation</keyword>
<sequence>MPAAKTHPHTHTNTQSTGVPRPRPIRSSRTDEEYRQQTRELLAELQQLGRMDPERERICQQLIDLHAPVARRIARQYRNRGEPEEDLRQVAMVGLMQAIRDFNPDFGKEFISYALPMMTGEVKRHFRDRTWAVRVPRKHQEKRAELNRVTAWFTQRNGRSPTVAEIAELLEMTVEETVELLEASTAYSALSLDVPYGADEEDKTLGDTMGELDGALESVVDRAALKPALDALPPRERRILLLRFVGNKTQAQIAEKVGLSQMHVSRTLSATLAKLRNELLPDS</sequence>
<dbReference type="Proteomes" id="UP001500908">
    <property type="component" value="Unassembled WGS sequence"/>
</dbReference>
<comment type="caution">
    <text evidence="9">The sequence shown here is derived from an EMBL/GenBank/DDBJ whole genome shotgun (WGS) entry which is preliminary data.</text>
</comment>
<dbReference type="NCBIfam" id="TIGR02937">
    <property type="entry name" value="sigma70-ECF"/>
    <property type="match status" value="1"/>
</dbReference>
<dbReference type="PRINTS" id="PR00046">
    <property type="entry name" value="SIGMA70FCT"/>
</dbReference>
<keyword evidence="3" id="KW-0238">DNA-binding</keyword>
<feature type="domain" description="RNA polymerase sigma-70 region 4" evidence="8">
    <location>
        <begin position="228"/>
        <end position="277"/>
    </location>
</feature>
<dbReference type="SUPFAM" id="SSF88659">
    <property type="entry name" value="Sigma3 and sigma4 domains of RNA polymerase sigma factors"/>
    <property type="match status" value="2"/>
</dbReference>
<keyword evidence="10" id="KW-1185">Reference proteome</keyword>
<protein>
    <recommendedName>
        <fullName evidence="11">RNA polymerase sigma-B factor</fullName>
    </recommendedName>
</protein>
<feature type="region of interest" description="Disordered" evidence="5">
    <location>
        <begin position="1"/>
        <end position="36"/>
    </location>
</feature>
<evidence type="ECO:0000259" key="7">
    <source>
        <dbReference type="Pfam" id="PF04542"/>
    </source>
</evidence>
<gene>
    <name evidence="9" type="ORF">GCM10022402_20750</name>
</gene>
<dbReference type="InterPro" id="IPR007627">
    <property type="entry name" value="RNA_pol_sigma70_r2"/>
</dbReference>
<evidence type="ECO:0000313" key="10">
    <source>
        <dbReference type="Proteomes" id="UP001500908"/>
    </source>
</evidence>
<dbReference type="InterPro" id="IPR014284">
    <property type="entry name" value="RNA_pol_sigma-70_dom"/>
</dbReference>